<dbReference type="GO" id="GO:0051537">
    <property type="term" value="F:2 iron, 2 sulfur cluster binding"/>
    <property type="evidence" value="ECO:0007669"/>
    <property type="project" value="UniProtKB-KW"/>
</dbReference>
<evidence type="ECO:0000313" key="8">
    <source>
        <dbReference type="EMBL" id="CCQ46948.1"/>
    </source>
</evidence>
<protein>
    <submittedName>
        <fullName evidence="8">Nitrite reductase [NAD(P)H], small subunit</fullName>
        <ecNumber evidence="8">1.7.1.4</ecNumber>
    </submittedName>
</protein>
<dbReference type="EMBL" id="CAQI01000046">
    <property type="protein sequence ID" value="CCQ46948.1"/>
    <property type="molecule type" value="Genomic_DNA"/>
</dbReference>
<evidence type="ECO:0000256" key="5">
    <source>
        <dbReference type="ARBA" id="ARBA00023014"/>
    </source>
</evidence>
<keyword evidence="2" id="KW-0479">Metal-binding</keyword>
<reference evidence="9" key="1">
    <citation type="journal article" date="2014" name="Genome Announc.">
        <title>Genome Sequence of Arthrobacter siccitolerans 4J27, a Xeroprotectant-Producing Desiccation-Tolerant Microorganism.</title>
        <authorList>
            <person name="Manzanera M."/>
            <person name="Santa-Cruz-Calvo L."/>
            <person name="Vilchez J.I."/>
            <person name="Garcia-Fontana C."/>
            <person name="Silva-Castro G.A."/>
            <person name="Calvo C."/>
            <person name="Gonzalez-Lopez J."/>
        </authorList>
    </citation>
    <scope>NUCLEOTIDE SEQUENCE [LARGE SCALE GENOMIC DNA]</scope>
    <source>
        <strain evidence="9">4J27</strain>
    </source>
</reference>
<dbReference type="GO" id="GO:0046872">
    <property type="term" value="F:metal ion binding"/>
    <property type="evidence" value="ECO:0007669"/>
    <property type="project" value="UniProtKB-KW"/>
</dbReference>
<feature type="domain" description="Rieske" evidence="7">
    <location>
        <begin position="26"/>
        <end position="126"/>
    </location>
</feature>
<keyword evidence="9" id="KW-1185">Reference proteome</keyword>
<dbReference type="GO" id="GO:0016705">
    <property type="term" value="F:oxidoreductase activity, acting on paired donors, with incorporation or reduction of molecular oxygen"/>
    <property type="evidence" value="ECO:0007669"/>
    <property type="project" value="UniProtKB-ARBA"/>
</dbReference>
<dbReference type="InterPro" id="IPR017941">
    <property type="entry name" value="Rieske_2Fe-2S"/>
</dbReference>
<comment type="caution">
    <text evidence="8">The sequence shown here is derived from an EMBL/GenBank/DDBJ whole genome shotgun (WGS) entry which is preliminary data.</text>
</comment>
<dbReference type="PROSITE" id="PS51300">
    <property type="entry name" value="NIRD"/>
    <property type="match status" value="1"/>
</dbReference>
<gene>
    <name evidence="8" type="primary">nirD</name>
    <name evidence="8" type="ORF">ARTSIC4J27_2924</name>
</gene>
<evidence type="ECO:0000256" key="6">
    <source>
        <dbReference type="ARBA" id="ARBA00023063"/>
    </source>
</evidence>
<keyword evidence="4" id="KW-0408">Iron</keyword>
<dbReference type="NCBIfam" id="TIGR02378">
    <property type="entry name" value="nirD_assim_sml"/>
    <property type="match status" value="1"/>
</dbReference>
<dbReference type="PROSITE" id="PS51296">
    <property type="entry name" value="RIESKE"/>
    <property type="match status" value="1"/>
</dbReference>
<dbReference type="GO" id="GO:0008942">
    <property type="term" value="F:nitrite reductase [NAD(P)H] activity"/>
    <property type="evidence" value="ECO:0007669"/>
    <property type="project" value="UniProtKB-EC"/>
</dbReference>
<evidence type="ECO:0000256" key="1">
    <source>
        <dbReference type="ARBA" id="ARBA00022714"/>
    </source>
</evidence>
<dbReference type="Gene3D" id="2.102.10.10">
    <property type="entry name" value="Rieske [2Fe-2S] iron-sulphur domain"/>
    <property type="match status" value="1"/>
</dbReference>
<proteinExistence type="predicted"/>
<evidence type="ECO:0000256" key="3">
    <source>
        <dbReference type="ARBA" id="ARBA00023002"/>
    </source>
</evidence>
<dbReference type="GO" id="GO:0004497">
    <property type="term" value="F:monooxygenase activity"/>
    <property type="evidence" value="ECO:0007669"/>
    <property type="project" value="UniProtKB-ARBA"/>
</dbReference>
<dbReference type="Pfam" id="PF13806">
    <property type="entry name" value="Rieske_2"/>
    <property type="match status" value="1"/>
</dbReference>
<keyword evidence="6" id="KW-0534">Nitrate assimilation</keyword>
<sequence length="128" mass="13359">MTATLELGALAAATDEAAPGNTAAWHRICLVDDLEPAWGEAALVAGRQIALFRTGPAEVFAVAHEDPATGAHVMARGILGSRGTRPTIASPLHKEVYDLETGECFSTPGLSIAAYSTRVVDGFVEVEL</sequence>
<dbReference type="OrthoDB" id="3213360at2"/>
<evidence type="ECO:0000313" key="9">
    <source>
        <dbReference type="Proteomes" id="UP000035722"/>
    </source>
</evidence>
<dbReference type="InterPro" id="IPR036922">
    <property type="entry name" value="Rieske_2Fe-2S_sf"/>
</dbReference>
<dbReference type="PANTHER" id="PTHR40562">
    <property type="match status" value="1"/>
</dbReference>
<name>A0A024H4N9_9MICC</name>
<dbReference type="InterPro" id="IPR012748">
    <property type="entry name" value="Rieske-like_NirD"/>
</dbReference>
<dbReference type="InterPro" id="IPR017881">
    <property type="entry name" value="NirD"/>
</dbReference>
<dbReference type="SUPFAM" id="SSF50022">
    <property type="entry name" value="ISP domain"/>
    <property type="match status" value="1"/>
</dbReference>
<evidence type="ECO:0000256" key="2">
    <source>
        <dbReference type="ARBA" id="ARBA00022723"/>
    </source>
</evidence>
<keyword evidence="3 8" id="KW-0560">Oxidoreductase</keyword>
<dbReference type="STRING" id="861266.ARTSIC4J27_2924"/>
<evidence type="ECO:0000259" key="7">
    <source>
        <dbReference type="PROSITE" id="PS51296"/>
    </source>
</evidence>
<dbReference type="Proteomes" id="UP000035722">
    <property type="component" value="Unassembled WGS sequence"/>
</dbReference>
<dbReference type="AlphaFoldDB" id="A0A024H4N9"/>
<dbReference type="EC" id="1.7.1.4" evidence="8"/>
<dbReference type="GO" id="GO:0042128">
    <property type="term" value="P:nitrate assimilation"/>
    <property type="evidence" value="ECO:0007669"/>
    <property type="project" value="UniProtKB-KW"/>
</dbReference>
<evidence type="ECO:0000256" key="4">
    <source>
        <dbReference type="ARBA" id="ARBA00023004"/>
    </source>
</evidence>
<accession>A0A024H4N9</accession>
<organism evidence="8 9">
    <name type="scientific">Pseudarthrobacter siccitolerans</name>
    <dbReference type="NCBI Taxonomy" id="861266"/>
    <lineage>
        <taxon>Bacteria</taxon>
        <taxon>Bacillati</taxon>
        <taxon>Actinomycetota</taxon>
        <taxon>Actinomycetes</taxon>
        <taxon>Micrococcales</taxon>
        <taxon>Micrococcaceae</taxon>
        <taxon>Pseudarthrobacter</taxon>
    </lineage>
</organism>
<dbReference type="PANTHER" id="PTHR40562:SF1">
    <property type="entry name" value="NITRITE REDUCTASE (NADH) SMALL SUBUNIT"/>
    <property type="match status" value="1"/>
</dbReference>
<dbReference type="CDD" id="cd03529">
    <property type="entry name" value="Rieske_NirD"/>
    <property type="match status" value="1"/>
</dbReference>
<keyword evidence="1" id="KW-0001">2Fe-2S</keyword>
<keyword evidence="5" id="KW-0411">Iron-sulfur</keyword>
<dbReference type="RefSeq" id="WP_083435465.1">
    <property type="nucleotide sequence ID" value="NZ_CAQI01000046.1"/>
</dbReference>